<dbReference type="SMART" id="SM00530">
    <property type="entry name" value="HTH_XRE"/>
    <property type="match status" value="1"/>
</dbReference>
<protein>
    <recommendedName>
        <fullName evidence="1">HTH cro/C1-type domain-containing protein</fullName>
    </recommendedName>
</protein>
<comment type="caution">
    <text evidence="2">The sequence shown here is derived from an EMBL/GenBank/DDBJ whole genome shotgun (WGS) entry which is preliminary data.</text>
</comment>
<evidence type="ECO:0000313" key="2">
    <source>
        <dbReference type="EMBL" id="MPM90197.1"/>
    </source>
</evidence>
<dbReference type="GO" id="GO:0003677">
    <property type="term" value="F:DNA binding"/>
    <property type="evidence" value="ECO:0007669"/>
    <property type="project" value="InterPro"/>
</dbReference>
<name>A0A645DLN7_9ZZZZ</name>
<dbReference type="SUPFAM" id="SSF47413">
    <property type="entry name" value="lambda repressor-like DNA-binding domains"/>
    <property type="match status" value="1"/>
</dbReference>
<dbReference type="Gene3D" id="1.10.260.40">
    <property type="entry name" value="lambda repressor-like DNA-binding domains"/>
    <property type="match status" value="1"/>
</dbReference>
<organism evidence="2">
    <name type="scientific">bioreactor metagenome</name>
    <dbReference type="NCBI Taxonomy" id="1076179"/>
    <lineage>
        <taxon>unclassified sequences</taxon>
        <taxon>metagenomes</taxon>
        <taxon>ecological metagenomes</taxon>
    </lineage>
</organism>
<dbReference type="Pfam" id="PF01381">
    <property type="entry name" value="HTH_3"/>
    <property type="match status" value="1"/>
</dbReference>
<dbReference type="InterPro" id="IPR010982">
    <property type="entry name" value="Lambda_DNA-bd_dom_sf"/>
</dbReference>
<dbReference type="InterPro" id="IPR001387">
    <property type="entry name" value="Cro/C1-type_HTH"/>
</dbReference>
<dbReference type="CDD" id="cd00093">
    <property type="entry name" value="HTH_XRE"/>
    <property type="match status" value="1"/>
</dbReference>
<dbReference type="PROSITE" id="PS50943">
    <property type="entry name" value="HTH_CROC1"/>
    <property type="match status" value="1"/>
</dbReference>
<feature type="domain" description="HTH cro/C1-type" evidence="1">
    <location>
        <begin position="14"/>
        <end position="57"/>
    </location>
</feature>
<dbReference type="EMBL" id="VSSQ01037491">
    <property type="protein sequence ID" value="MPM90197.1"/>
    <property type="molecule type" value="Genomic_DNA"/>
</dbReference>
<gene>
    <name evidence="2" type="ORF">SDC9_137314</name>
</gene>
<evidence type="ECO:0000259" key="1">
    <source>
        <dbReference type="PROSITE" id="PS50943"/>
    </source>
</evidence>
<dbReference type="AlphaFoldDB" id="A0A645DLN7"/>
<sequence length="67" mass="7650">MREWLIEARGGRPQTEIANKSSISQQMYSAIERSEATPSVTVAKRLAKIVGVDWRQFYEDDRNPSHG</sequence>
<reference evidence="2" key="1">
    <citation type="submission" date="2019-08" db="EMBL/GenBank/DDBJ databases">
        <authorList>
            <person name="Kucharzyk K."/>
            <person name="Murdoch R.W."/>
            <person name="Higgins S."/>
            <person name="Loffler F."/>
        </authorList>
    </citation>
    <scope>NUCLEOTIDE SEQUENCE</scope>
</reference>
<accession>A0A645DLN7</accession>
<proteinExistence type="predicted"/>